<dbReference type="AlphaFoldDB" id="A0A7Y4P3S1"/>
<reference evidence="3 6" key="2">
    <citation type="submission" date="2020-08" db="EMBL/GenBank/DDBJ databases">
        <title>Sequencing the genomes of 1000 actinobacteria strains.</title>
        <authorList>
            <person name="Klenk H.-P."/>
        </authorList>
    </citation>
    <scope>NUCLEOTIDE SEQUENCE [LARGE SCALE GENOMIC DNA]</scope>
    <source>
        <strain evidence="3 6">DSM 15626</strain>
    </source>
</reference>
<name>A0A7Y4P3S1_9ACTN</name>
<keyword evidence="5" id="KW-1185">Reference proteome</keyword>
<feature type="compositionally biased region" description="Low complexity" evidence="1">
    <location>
        <begin position="33"/>
        <end position="64"/>
    </location>
</feature>
<dbReference type="Proteomes" id="UP000553957">
    <property type="component" value="Unassembled WGS sequence"/>
</dbReference>
<sequence>MRLNPVLVAGFELGLLITLLTACADDRPPAPPTTSGTPAVVQPATTAPTGATPTTPSGTGPAQGNGPLPAACTPQSVPALCVTFNLTGAATVTGSNWVYAEIPDPDLPDATCAEYGASTLESETPGLPKVTKVIGAQAVEATFTADRAGPDAPATGSLTVDDVTYEAEDATLTLNPDGSGKLLIPRLTSGSGSLAGAITWRCLDPK</sequence>
<evidence type="ECO:0000313" key="4">
    <source>
        <dbReference type="EMBL" id="NOL45363.1"/>
    </source>
</evidence>
<evidence type="ECO:0000313" key="6">
    <source>
        <dbReference type="Proteomes" id="UP000553957"/>
    </source>
</evidence>
<dbReference type="EMBL" id="JABJRC010000012">
    <property type="protein sequence ID" value="NOL45363.1"/>
    <property type="molecule type" value="Genomic_DNA"/>
</dbReference>
<dbReference type="PROSITE" id="PS51257">
    <property type="entry name" value="PROKAR_LIPOPROTEIN"/>
    <property type="match status" value="1"/>
</dbReference>
<evidence type="ECO:0000313" key="3">
    <source>
        <dbReference type="EMBL" id="MBB6570135.1"/>
    </source>
</evidence>
<evidence type="ECO:0000256" key="2">
    <source>
        <dbReference type="SAM" id="SignalP"/>
    </source>
</evidence>
<dbReference type="EMBL" id="JACHKF010000001">
    <property type="protein sequence ID" value="MBB6570135.1"/>
    <property type="molecule type" value="Genomic_DNA"/>
</dbReference>
<feature type="chain" id="PRO_5036218061" description="LppP/LprE lipoprotein" evidence="2">
    <location>
        <begin position="25"/>
        <end position="206"/>
    </location>
</feature>
<organism evidence="4 5">
    <name type="scientific">Kribbella sandramycini</name>
    <dbReference type="NCBI Taxonomy" id="60450"/>
    <lineage>
        <taxon>Bacteria</taxon>
        <taxon>Bacillati</taxon>
        <taxon>Actinomycetota</taxon>
        <taxon>Actinomycetes</taxon>
        <taxon>Propionibacteriales</taxon>
        <taxon>Kribbellaceae</taxon>
        <taxon>Kribbella</taxon>
    </lineage>
</organism>
<reference evidence="4 5" key="1">
    <citation type="submission" date="2020-05" db="EMBL/GenBank/DDBJ databases">
        <title>Genome sequence of Kribbella sandramycini ATCC 39419.</title>
        <authorList>
            <person name="Maclea K.S."/>
            <person name="Fair J.L."/>
        </authorList>
    </citation>
    <scope>NUCLEOTIDE SEQUENCE [LARGE SCALE GENOMIC DNA]</scope>
    <source>
        <strain evidence="4 5">ATCC 39419</strain>
    </source>
</reference>
<dbReference type="Proteomes" id="UP000534306">
    <property type="component" value="Unassembled WGS sequence"/>
</dbReference>
<proteinExistence type="predicted"/>
<accession>A0A7Y4P3S1</accession>
<evidence type="ECO:0000313" key="5">
    <source>
        <dbReference type="Proteomes" id="UP000534306"/>
    </source>
</evidence>
<gene>
    <name evidence="3" type="ORF">HNR71_005772</name>
    <name evidence="4" type="ORF">HPO96_34460</name>
</gene>
<comment type="caution">
    <text evidence="4">The sequence shown here is derived from an EMBL/GenBank/DDBJ whole genome shotgun (WGS) entry which is preliminary data.</text>
</comment>
<protein>
    <recommendedName>
        <fullName evidence="7">LppP/LprE lipoprotein</fullName>
    </recommendedName>
</protein>
<feature type="signal peptide" evidence="2">
    <location>
        <begin position="1"/>
        <end position="24"/>
    </location>
</feature>
<evidence type="ECO:0000256" key="1">
    <source>
        <dbReference type="SAM" id="MobiDB-lite"/>
    </source>
</evidence>
<dbReference type="RefSeq" id="WP_171678666.1">
    <property type="nucleotide sequence ID" value="NZ_BAAAGT010000005.1"/>
</dbReference>
<feature type="region of interest" description="Disordered" evidence="1">
    <location>
        <begin position="28"/>
        <end position="69"/>
    </location>
</feature>
<keyword evidence="2" id="KW-0732">Signal</keyword>
<evidence type="ECO:0008006" key="7">
    <source>
        <dbReference type="Google" id="ProtNLM"/>
    </source>
</evidence>